<accession>A0ACC3SEZ1</accession>
<evidence type="ECO:0000313" key="2">
    <source>
        <dbReference type="Proteomes" id="UP001320706"/>
    </source>
</evidence>
<comment type="caution">
    <text evidence="1">The sequence shown here is derived from an EMBL/GenBank/DDBJ whole genome shotgun (WGS) entry which is preliminary data.</text>
</comment>
<dbReference type="Proteomes" id="UP001320706">
    <property type="component" value="Unassembled WGS sequence"/>
</dbReference>
<keyword evidence="2" id="KW-1185">Reference proteome</keyword>
<organism evidence="1 2">
    <name type="scientific">Zalaria obscura</name>
    <dbReference type="NCBI Taxonomy" id="2024903"/>
    <lineage>
        <taxon>Eukaryota</taxon>
        <taxon>Fungi</taxon>
        <taxon>Dikarya</taxon>
        <taxon>Ascomycota</taxon>
        <taxon>Pezizomycotina</taxon>
        <taxon>Dothideomycetes</taxon>
        <taxon>Dothideomycetidae</taxon>
        <taxon>Dothideales</taxon>
        <taxon>Zalariaceae</taxon>
        <taxon>Zalaria</taxon>
    </lineage>
</organism>
<proteinExistence type="predicted"/>
<evidence type="ECO:0000313" key="1">
    <source>
        <dbReference type="EMBL" id="KAK8211418.1"/>
    </source>
</evidence>
<protein>
    <submittedName>
        <fullName evidence="1">Uncharacterized protein</fullName>
    </submittedName>
</protein>
<gene>
    <name evidence="1" type="ORF">M8818_003385</name>
</gene>
<reference evidence="1" key="1">
    <citation type="submission" date="2024-02" db="EMBL/GenBank/DDBJ databases">
        <title>Metagenome Assembled Genome of Zalaria obscura JY119.</title>
        <authorList>
            <person name="Vighnesh L."/>
            <person name="Jagadeeshwari U."/>
            <person name="Venkata Ramana C."/>
            <person name="Sasikala C."/>
        </authorList>
    </citation>
    <scope>NUCLEOTIDE SEQUENCE</scope>
    <source>
        <strain evidence="1">JY119</strain>
    </source>
</reference>
<name>A0ACC3SEZ1_9PEZI</name>
<sequence length="216" mass="24872">MHARGRYTWVEWRRAAHGEERRPRRVNERRLVGVGPARNASRSHSFLRRQLRFAPSPSAFQERELRQVGRQYVGMQMPVDTSIVRAETHRCPPTTYDCNKYNLPSYTSRPVSFIHVIHVHNGGKHPPPQLRDRSPSPYRLCPRFHTSPSQHSLPTPAMVSHAPGANANPLHRQQIPHPTQQALDPVSKMVEAVRTHLYPLVRHHPDRHNIRSGHSS</sequence>
<dbReference type="EMBL" id="JAMKPW020000014">
    <property type="protein sequence ID" value="KAK8211418.1"/>
    <property type="molecule type" value="Genomic_DNA"/>
</dbReference>